<dbReference type="GO" id="GO:0043709">
    <property type="term" value="P:cell adhesion involved in single-species biofilm formation"/>
    <property type="evidence" value="ECO:0007669"/>
    <property type="project" value="TreeGrafter"/>
</dbReference>
<feature type="transmembrane region" description="Helical" evidence="5">
    <location>
        <begin position="66"/>
        <end position="90"/>
    </location>
</feature>
<dbReference type="Pfam" id="PF00990">
    <property type="entry name" value="GGDEF"/>
    <property type="match status" value="1"/>
</dbReference>
<keyword evidence="5" id="KW-1133">Transmembrane helix</keyword>
<dbReference type="InterPro" id="IPR000160">
    <property type="entry name" value="GGDEF_dom"/>
</dbReference>
<evidence type="ECO:0000256" key="5">
    <source>
        <dbReference type="SAM" id="Phobius"/>
    </source>
</evidence>
<evidence type="ECO:0000313" key="7">
    <source>
        <dbReference type="EMBL" id="QDU55242.1"/>
    </source>
</evidence>
<evidence type="ECO:0000259" key="6">
    <source>
        <dbReference type="PROSITE" id="PS50887"/>
    </source>
</evidence>
<reference evidence="7 8" key="1">
    <citation type="submission" date="2019-02" db="EMBL/GenBank/DDBJ databases">
        <title>Deep-cultivation of Planctomycetes and their phenomic and genomic characterization uncovers novel biology.</title>
        <authorList>
            <person name="Wiegand S."/>
            <person name="Jogler M."/>
            <person name="Boedeker C."/>
            <person name="Pinto D."/>
            <person name="Vollmers J."/>
            <person name="Rivas-Marin E."/>
            <person name="Kohn T."/>
            <person name="Peeters S.H."/>
            <person name="Heuer A."/>
            <person name="Rast P."/>
            <person name="Oberbeckmann S."/>
            <person name="Bunk B."/>
            <person name="Jeske O."/>
            <person name="Meyerdierks A."/>
            <person name="Storesund J.E."/>
            <person name="Kallscheuer N."/>
            <person name="Luecker S."/>
            <person name="Lage O.M."/>
            <person name="Pohl T."/>
            <person name="Merkel B.J."/>
            <person name="Hornburger P."/>
            <person name="Mueller R.-W."/>
            <person name="Bruemmer F."/>
            <person name="Labrenz M."/>
            <person name="Spormann A.M."/>
            <person name="Op den Camp H."/>
            <person name="Overmann J."/>
            <person name="Amann R."/>
            <person name="Jetten M.S.M."/>
            <person name="Mascher T."/>
            <person name="Medema M.H."/>
            <person name="Devos D.P."/>
            <person name="Kaster A.-K."/>
            <person name="Ovreas L."/>
            <person name="Rohde M."/>
            <person name="Galperin M.Y."/>
            <person name="Jogler C."/>
        </authorList>
    </citation>
    <scope>NUCLEOTIDE SEQUENCE [LARGE SCALE GENOMIC DNA]</scope>
    <source>
        <strain evidence="7 8">Pan181</strain>
    </source>
</reference>
<comment type="catalytic activity">
    <reaction evidence="2">
        <text>2 GTP = 3',3'-c-di-GMP + 2 diphosphate</text>
        <dbReference type="Rhea" id="RHEA:24898"/>
        <dbReference type="ChEBI" id="CHEBI:33019"/>
        <dbReference type="ChEBI" id="CHEBI:37565"/>
        <dbReference type="ChEBI" id="CHEBI:58805"/>
        <dbReference type="EC" id="2.7.7.65"/>
    </reaction>
</comment>
<name>A0A518AKJ2_9BACT</name>
<dbReference type="GO" id="GO:1902201">
    <property type="term" value="P:negative regulation of bacterial-type flagellum-dependent cell motility"/>
    <property type="evidence" value="ECO:0007669"/>
    <property type="project" value="TreeGrafter"/>
</dbReference>
<dbReference type="GO" id="GO:0052621">
    <property type="term" value="F:diguanylate cyclase activity"/>
    <property type="evidence" value="ECO:0007669"/>
    <property type="project" value="UniProtKB-EC"/>
</dbReference>
<evidence type="ECO:0000256" key="3">
    <source>
        <dbReference type="SAM" id="Coils"/>
    </source>
</evidence>
<accession>A0A518AKJ2</accession>
<dbReference type="KEGG" id="amuc:Pan181_14280"/>
<dbReference type="InterPro" id="IPR050469">
    <property type="entry name" value="Diguanylate_Cyclase"/>
</dbReference>
<sequence length="412" mass="44849">MRGGLAGRIAITRMKNGYQPRVTTFPPHDLRGHVLGGLTLESIHAIYAFIPVSLPTLASFLMSSTLLFVLAGCLLGLVQMAIGIAIGVWLRSSSTDSRNADLRRTRSVALELHRLTQKIGTSVSDHRDRFEKMESRLQESPGGRHNPTTDLVAGVVGEILAANRQLQTELHQAEQQIADQAREIESHMTSALTDPLTKLPNRRALDDQMANRLRDYRKLGTPFSLLMIDVDHFKAINDDFGHQTGDEVLAGMGGVLRASLRRHDFVARYGGEEFAVILPHSSLDEAQCAANKAREGFTQLSDLFAHLKRNITVSGGLATIQPGEELDHLIARADEALYLAKRSGRDRTYMHDGLICRELDEESLTEGNGLDSSAASSAPTKDTLNSLPTSAAMATACSDLRSAVFGSADSAK</sequence>
<dbReference type="Proteomes" id="UP000315750">
    <property type="component" value="Chromosome"/>
</dbReference>
<dbReference type="CDD" id="cd01949">
    <property type="entry name" value="GGDEF"/>
    <property type="match status" value="1"/>
</dbReference>
<evidence type="ECO:0000256" key="2">
    <source>
        <dbReference type="ARBA" id="ARBA00034247"/>
    </source>
</evidence>
<keyword evidence="3" id="KW-0175">Coiled coil</keyword>
<feature type="region of interest" description="Disordered" evidence="4">
    <location>
        <begin position="366"/>
        <end position="385"/>
    </location>
</feature>
<proteinExistence type="predicted"/>
<dbReference type="SMART" id="SM00267">
    <property type="entry name" value="GGDEF"/>
    <property type="match status" value="1"/>
</dbReference>
<organism evidence="7 8">
    <name type="scientific">Aeoliella mucimassa</name>
    <dbReference type="NCBI Taxonomy" id="2527972"/>
    <lineage>
        <taxon>Bacteria</taxon>
        <taxon>Pseudomonadati</taxon>
        <taxon>Planctomycetota</taxon>
        <taxon>Planctomycetia</taxon>
        <taxon>Pirellulales</taxon>
        <taxon>Lacipirellulaceae</taxon>
        <taxon>Aeoliella</taxon>
    </lineage>
</organism>
<dbReference type="SUPFAM" id="SSF55073">
    <property type="entry name" value="Nucleotide cyclase"/>
    <property type="match status" value="1"/>
</dbReference>
<dbReference type="PANTHER" id="PTHR45138:SF9">
    <property type="entry name" value="DIGUANYLATE CYCLASE DGCM-RELATED"/>
    <property type="match status" value="1"/>
</dbReference>
<dbReference type="EMBL" id="CP036278">
    <property type="protein sequence ID" value="QDU55242.1"/>
    <property type="molecule type" value="Genomic_DNA"/>
</dbReference>
<feature type="compositionally biased region" description="Polar residues" evidence="4">
    <location>
        <begin position="370"/>
        <end position="385"/>
    </location>
</feature>
<dbReference type="GO" id="GO:0005886">
    <property type="term" value="C:plasma membrane"/>
    <property type="evidence" value="ECO:0007669"/>
    <property type="project" value="TreeGrafter"/>
</dbReference>
<dbReference type="FunFam" id="3.30.70.270:FF:000001">
    <property type="entry name" value="Diguanylate cyclase domain protein"/>
    <property type="match status" value="1"/>
</dbReference>
<protein>
    <recommendedName>
        <fullName evidence="1">diguanylate cyclase</fullName>
        <ecNumber evidence="1">2.7.7.65</ecNumber>
    </recommendedName>
</protein>
<dbReference type="InterPro" id="IPR029787">
    <property type="entry name" value="Nucleotide_cyclase"/>
</dbReference>
<keyword evidence="7" id="KW-0808">Transferase</keyword>
<dbReference type="EC" id="2.7.7.65" evidence="1"/>
<dbReference type="InterPro" id="IPR043128">
    <property type="entry name" value="Rev_trsase/Diguanyl_cyclase"/>
</dbReference>
<evidence type="ECO:0000256" key="1">
    <source>
        <dbReference type="ARBA" id="ARBA00012528"/>
    </source>
</evidence>
<keyword evidence="8" id="KW-1185">Reference proteome</keyword>
<dbReference type="Gene3D" id="3.30.70.270">
    <property type="match status" value="1"/>
</dbReference>
<dbReference type="PROSITE" id="PS50887">
    <property type="entry name" value="GGDEF"/>
    <property type="match status" value="1"/>
</dbReference>
<feature type="domain" description="GGDEF" evidence="6">
    <location>
        <begin position="221"/>
        <end position="353"/>
    </location>
</feature>
<dbReference type="AlphaFoldDB" id="A0A518AKJ2"/>
<keyword evidence="5" id="KW-0472">Membrane</keyword>
<keyword evidence="7" id="KW-0548">Nucleotidyltransferase</keyword>
<dbReference type="PANTHER" id="PTHR45138">
    <property type="entry name" value="REGULATORY COMPONENTS OF SENSORY TRANSDUCTION SYSTEM"/>
    <property type="match status" value="1"/>
</dbReference>
<feature type="coiled-coil region" evidence="3">
    <location>
        <begin position="156"/>
        <end position="190"/>
    </location>
</feature>
<gene>
    <name evidence="7" type="primary">yedQ</name>
    <name evidence="7" type="ORF">Pan181_14280</name>
</gene>
<dbReference type="NCBIfam" id="TIGR00254">
    <property type="entry name" value="GGDEF"/>
    <property type="match status" value="1"/>
</dbReference>
<evidence type="ECO:0000313" key="8">
    <source>
        <dbReference type="Proteomes" id="UP000315750"/>
    </source>
</evidence>
<keyword evidence="5" id="KW-0812">Transmembrane</keyword>
<evidence type="ECO:0000256" key="4">
    <source>
        <dbReference type="SAM" id="MobiDB-lite"/>
    </source>
</evidence>